<dbReference type="InterPro" id="IPR000182">
    <property type="entry name" value="GNAT_dom"/>
</dbReference>
<evidence type="ECO:0000256" key="1">
    <source>
        <dbReference type="ARBA" id="ARBA00022679"/>
    </source>
</evidence>
<dbReference type="GO" id="GO:0004059">
    <property type="term" value="F:aralkylamine N-acetyltransferase activity"/>
    <property type="evidence" value="ECO:0007669"/>
    <property type="project" value="UniProtKB-EC"/>
</dbReference>
<dbReference type="PANTHER" id="PTHR10908">
    <property type="entry name" value="SEROTONIN N-ACETYLTRANSFERASE"/>
    <property type="match status" value="1"/>
</dbReference>
<dbReference type="EC" id="2.3.1.87" evidence="5"/>
<dbReference type="PANTHER" id="PTHR10908:SF0">
    <property type="entry name" value="SEROTONIN N-ACETYLTRANSFERASE"/>
    <property type="match status" value="1"/>
</dbReference>
<dbReference type="eggNOG" id="KOG4144">
    <property type="taxonomic scope" value="Eukaryota"/>
</dbReference>
<dbReference type="EMBL" id="CAIF01000180">
    <property type="protein sequence ID" value="CCH45130.1"/>
    <property type="molecule type" value="Genomic_DNA"/>
</dbReference>
<evidence type="ECO:0000313" key="6">
    <source>
        <dbReference type="Proteomes" id="UP000009328"/>
    </source>
</evidence>
<dbReference type="SUPFAM" id="SSF55729">
    <property type="entry name" value="Acyl-CoA N-acyltransferases (Nat)"/>
    <property type="match status" value="1"/>
</dbReference>
<accession>K0KIT5</accession>
<keyword evidence="1 5" id="KW-0808">Transferase</keyword>
<feature type="region of interest" description="Disordered" evidence="3">
    <location>
        <begin position="66"/>
        <end position="90"/>
    </location>
</feature>
<comment type="caution">
    <text evidence="5">The sequence shown here is derived from an EMBL/GenBank/DDBJ whole genome shotgun (WGS) entry which is preliminary data.</text>
</comment>
<dbReference type="InParanoid" id="K0KIT5"/>
<dbReference type="InterPro" id="IPR051635">
    <property type="entry name" value="SNAT-like"/>
</dbReference>
<gene>
    <name evidence="5" type="ORF">BN7_4709</name>
</gene>
<dbReference type="AlphaFoldDB" id="K0KIT5"/>
<evidence type="ECO:0000256" key="2">
    <source>
        <dbReference type="ARBA" id="ARBA00023315"/>
    </source>
</evidence>
<sequence>MSSDLPLHLAIRPLTLEDVDKVLELEAIGFPPSERCSLKSANYRLSACPELSSGLFIREFKSKYNTKDQKDDDHDDDDKNKSSIDDDYLPEPRTTIVHERLIGQIIGTKIYGDFVTNGSMEVPELNENGTPVNEEETRKGHIESSNTIGIHSVVVHPEYQKKNLATLLLHDYIQKLSNQQVGEKIAIIAKENLLPFYNRIGFITKGLSDCKHGGETWYDLHCALAPEDELDA</sequence>
<keyword evidence="6" id="KW-1185">Reference proteome</keyword>
<dbReference type="Gene3D" id="3.40.630.30">
    <property type="match status" value="1"/>
</dbReference>
<keyword evidence="2 5" id="KW-0012">Acyltransferase</keyword>
<proteinExistence type="predicted"/>
<evidence type="ECO:0000259" key="4">
    <source>
        <dbReference type="PROSITE" id="PS51186"/>
    </source>
</evidence>
<evidence type="ECO:0000313" key="5">
    <source>
        <dbReference type="EMBL" id="CCH45130.1"/>
    </source>
</evidence>
<organism evidence="5 6">
    <name type="scientific">Wickerhamomyces ciferrii (strain ATCC 14091 / BCRC 22168 / CBS 111 / JCM 3599 / NBRC 0793 / NRRL Y-1031 F-60-10)</name>
    <name type="common">Yeast</name>
    <name type="synonym">Pichia ciferrii</name>
    <dbReference type="NCBI Taxonomy" id="1206466"/>
    <lineage>
        <taxon>Eukaryota</taxon>
        <taxon>Fungi</taxon>
        <taxon>Dikarya</taxon>
        <taxon>Ascomycota</taxon>
        <taxon>Saccharomycotina</taxon>
        <taxon>Saccharomycetes</taxon>
        <taxon>Phaffomycetales</taxon>
        <taxon>Wickerhamomycetaceae</taxon>
        <taxon>Wickerhamomyces</taxon>
    </lineage>
</organism>
<evidence type="ECO:0000256" key="3">
    <source>
        <dbReference type="SAM" id="MobiDB-lite"/>
    </source>
</evidence>
<dbReference type="STRING" id="1206466.K0KIT5"/>
<dbReference type="InterPro" id="IPR016181">
    <property type="entry name" value="Acyl_CoA_acyltransferase"/>
</dbReference>
<feature type="compositionally biased region" description="Basic and acidic residues" evidence="3">
    <location>
        <begin position="66"/>
        <end position="84"/>
    </location>
</feature>
<dbReference type="Proteomes" id="UP000009328">
    <property type="component" value="Unassembled WGS sequence"/>
</dbReference>
<dbReference type="FunCoup" id="K0KIT5">
    <property type="interactions" value="276"/>
</dbReference>
<dbReference type="GO" id="GO:0005737">
    <property type="term" value="C:cytoplasm"/>
    <property type="evidence" value="ECO:0007669"/>
    <property type="project" value="TreeGrafter"/>
</dbReference>
<feature type="domain" description="N-acetyltransferase" evidence="4">
    <location>
        <begin position="9"/>
        <end position="223"/>
    </location>
</feature>
<dbReference type="PROSITE" id="PS51186">
    <property type="entry name" value="GNAT"/>
    <property type="match status" value="1"/>
</dbReference>
<name>K0KIT5_WICCF</name>
<reference evidence="5 6" key="1">
    <citation type="journal article" date="2012" name="Eukaryot. Cell">
        <title>Draft genome sequence of Wickerhamomyces ciferrii NRRL Y-1031 F-60-10.</title>
        <authorList>
            <person name="Schneider J."/>
            <person name="Andrea H."/>
            <person name="Blom J."/>
            <person name="Jaenicke S."/>
            <person name="Ruckert C."/>
            <person name="Schorsch C."/>
            <person name="Szczepanowski R."/>
            <person name="Farwick M."/>
            <person name="Goesmann A."/>
            <person name="Puhler A."/>
            <person name="Schaffer S."/>
            <person name="Tauch A."/>
            <person name="Kohler T."/>
            <person name="Brinkrolf K."/>
        </authorList>
    </citation>
    <scope>NUCLEOTIDE SEQUENCE [LARGE SCALE GENOMIC DNA]</scope>
    <source>
        <strain evidence="6">ATCC 14091 / BCRC 22168 / CBS 111 / JCM 3599 / NBRC 0793 / NRRL Y-1031 F-60-10</strain>
    </source>
</reference>
<protein>
    <submittedName>
        <fullName evidence="5">Serotonin N-acetyltransferase</fullName>
        <ecNumber evidence="5">2.3.1.87</ecNumber>
    </submittedName>
</protein>
<dbReference type="HOGENOM" id="CLU_061829_0_2_1"/>
<feature type="region of interest" description="Disordered" evidence="3">
    <location>
        <begin position="123"/>
        <end position="142"/>
    </location>
</feature>
<dbReference type="Pfam" id="PF13673">
    <property type="entry name" value="Acetyltransf_10"/>
    <property type="match status" value="1"/>
</dbReference>